<dbReference type="EMBL" id="BJWL01000003">
    <property type="protein sequence ID" value="GFY85170.1"/>
    <property type="molecule type" value="Genomic_DNA"/>
</dbReference>
<evidence type="ECO:0000313" key="3">
    <source>
        <dbReference type="Proteomes" id="UP000585474"/>
    </source>
</evidence>
<dbReference type="InterPro" id="IPR044283">
    <property type="entry name" value="FAMA/SPEECHLESS/MUTE-like"/>
</dbReference>
<keyword evidence="2" id="KW-0378">Hydrolase</keyword>
<accession>A0A7J0EFK8</accession>
<sequence length="401" mass="43103">MRCSKPRLCSATPDQSAARGAASEALRAVTELKRRYGRHSRHACKLVDESPSKGLIDGRLHDRVRVYRADPGPSAAGFVDRQQGFVERHDFIVDFDGCDADKVVGRGLAVGEAGGGADGVNDERRVGKKLGGVDIWKENIGAVSEEHDAFVLRRRGEGEAVDRDHPAGVGPVGGLDGVGVSDQVPDGCGSGDPVVRGETAGISGCFADLGPGKFAEWCGALYFAVRGGVEALVAVNPHGAGRRGQWLALRRLEGSFGQQRWCTGGCRSPSRLEDRGQGGVFLLDMLNSASFRPNEVWRLGSREGQLVKNGPLEPTQKQHSNKHKAKAMAAHNPDQRDHNIPFGLVDNNVKELGACCNSTVADVEEKISGSTVILRMISRRIQGQVVKIINVLEKFVLRSFT</sequence>
<dbReference type="GO" id="GO:0006508">
    <property type="term" value="P:proteolysis"/>
    <property type="evidence" value="ECO:0007669"/>
    <property type="project" value="UniProtKB-KW"/>
</dbReference>
<dbReference type="GO" id="GO:0005634">
    <property type="term" value="C:nucleus"/>
    <property type="evidence" value="ECO:0007669"/>
    <property type="project" value="TreeGrafter"/>
</dbReference>
<keyword evidence="3" id="KW-1185">Reference proteome</keyword>
<name>A0A7J0EFK8_9ERIC</name>
<dbReference type="AlphaFoldDB" id="A0A7J0EFK8"/>
<protein>
    <submittedName>
        <fullName evidence="2">Eukaryotic aspartyl protease family protein</fullName>
    </submittedName>
</protein>
<proteinExistence type="predicted"/>
<dbReference type="PANTHER" id="PTHR46684:SF1">
    <property type="entry name" value="TRANSCRIPTION FACTOR MUTE"/>
    <property type="match status" value="1"/>
</dbReference>
<dbReference type="GO" id="GO:0008233">
    <property type="term" value="F:peptidase activity"/>
    <property type="evidence" value="ECO:0007669"/>
    <property type="project" value="UniProtKB-KW"/>
</dbReference>
<organism evidence="2 3">
    <name type="scientific">Actinidia rufa</name>
    <dbReference type="NCBI Taxonomy" id="165716"/>
    <lineage>
        <taxon>Eukaryota</taxon>
        <taxon>Viridiplantae</taxon>
        <taxon>Streptophyta</taxon>
        <taxon>Embryophyta</taxon>
        <taxon>Tracheophyta</taxon>
        <taxon>Spermatophyta</taxon>
        <taxon>Magnoliopsida</taxon>
        <taxon>eudicotyledons</taxon>
        <taxon>Gunneridae</taxon>
        <taxon>Pentapetalae</taxon>
        <taxon>asterids</taxon>
        <taxon>Ericales</taxon>
        <taxon>Actinidiaceae</taxon>
        <taxon>Actinidia</taxon>
    </lineage>
</organism>
<keyword evidence="1" id="KW-0238">DNA-binding</keyword>
<dbReference type="GO" id="GO:0010052">
    <property type="term" value="P:guard cell differentiation"/>
    <property type="evidence" value="ECO:0007669"/>
    <property type="project" value="InterPro"/>
</dbReference>
<evidence type="ECO:0000313" key="2">
    <source>
        <dbReference type="EMBL" id="GFY85170.1"/>
    </source>
</evidence>
<comment type="caution">
    <text evidence="2">The sequence shown here is derived from an EMBL/GenBank/DDBJ whole genome shotgun (WGS) entry which is preliminary data.</text>
</comment>
<dbReference type="PANTHER" id="PTHR46684">
    <property type="entry name" value="TRANSCRIPTION FACTOR FAMA"/>
    <property type="match status" value="1"/>
</dbReference>
<gene>
    <name evidence="2" type="ORF">Acr_03g0019440</name>
</gene>
<dbReference type="GO" id="GO:0003677">
    <property type="term" value="F:DNA binding"/>
    <property type="evidence" value="ECO:0007669"/>
    <property type="project" value="UniProtKB-KW"/>
</dbReference>
<reference evidence="2 3" key="1">
    <citation type="submission" date="2019-07" db="EMBL/GenBank/DDBJ databases">
        <title>De Novo Assembly of kiwifruit Actinidia rufa.</title>
        <authorList>
            <person name="Sugita-Konishi S."/>
            <person name="Sato K."/>
            <person name="Mori E."/>
            <person name="Abe Y."/>
            <person name="Kisaki G."/>
            <person name="Hamano K."/>
            <person name="Suezawa K."/>
            <person name="Otani M."/>
            <person name="Fukuda T."/>
            <person name="Manabe T."/>
            <person name="Gomi K."/>
            <person name="Tabuchi M."/>
            <person name="Akimitsu K."/>
            <person name="Kataoka I."/>
        </authorList>
    </citation>
    <scope>NUCLEOTIDE SEQUENCE [LARGE SCALE GENOMIC DNA]</scope>
    <source>
        <strain evidence="3">cv. Fuchu</strain>
    </source>
</reference>
<evidence type="ECO:0000256" key="1">
    <source>
        <dbReference type="ARBA" id="ARBA00023125"/>
    </source>
</evidence>
<dbReference type="Proteomes" id="UP000585474">
    <property type="component" value="Unassembled WGS sequence"/>
</dbReference>
<keyword evidence="2" id="KW-0645">Protease</keyword>
<dbReference type="GO" id="GO:0003700">
    <property type="term" value="F:DNA-binding transcription factor activity"/>
    <property type="evidence" value="ECO:0007669"/>
    <property type="project" value="InterPro"/>
</dbReference>
<dbReference type="GO" id="GO:0045893">
    <property type="term" value="P:positive regulation of DNA-templated transcription"/>
    <property type="evidence" value="ECO:0007669"/>
    <property type="project" value="TreeGrafter"/>
</dbReference>